<evidence type="ECO:0000259" key="1">
    <source>
        <dbReference type="Pfam" id="PF06983"/>
    </source>
</evidence>
<dbReference type="AlphaFoldDB" id="A0A0G3GRS7"/>
<dbReference type="PANTHER" id="PTHR33990:SF1">
    <property type="entry name" value="PROTEIN YJDN"/>
    <property type="match status" value="1"/>
</dbReference>
<dbReference type="SUPFAM" id="SSF54593">
    <property type="entry name" value="Glyoxalase/Bleomycin resistance protein/Dihydroxybiphenyl dioxygenase"/>
    <property type="match status" value="1"/>
</dbReference>
<gene>
    <name evidence="2" type="ORF">CEPID_10325</name>
</gene>
<dbReference type="InterPro" id="IPR029068">
    <property type="entry name" value="Glyas_Bleomycin-R_OHBP_Dase"/>
</dbReference>
<dbReference type="Proteomes" id="UP000035368">
    <property type="component" value="Chromosome"/>
</dbReference>
<dbReference type="OrthoDB" id="9795306at2"/>
<dbReference type="Gene3D" id="3.10.180.10">
    <property type="entry name" value="2,3-Dihydroxybiphenyl 1,2-Dioxygenase, domain 1"/>
    <property type="match status" value="1"/>
</dbReference>
<dbReference type="InterPro" id="IPR028973">
    <property type="entry name" value="PhnB-like"/>
</dbReference>
<dbReference type="KEGG" id="cei:CEPID_10325"/>
<organism evidence="2 3">
    <name type="scientific">Corynebacterium epidermidicanis</name>
    <dbReference type="NCBI Taxonomy" id="1050174"/>
    <lineage>
        <taxon>Bacteria</taxon>
        <taxon>Bacillati</taxon>
        <taxon>Actinomycetota</taxon>
        <taxon>Actinomycetes</taxon>
        <taxon>Mycobacteriales</taxon>
        <taxon>Corynebacteriaceae</taxon>
        <taxon>Corynebacterium</taxon>
    </lineage>
</organism>
<dbReference type="EMBL" id="CP011541">
    <property type="protein sequence ID" value="AKK03896.1"/>
    <property type="molecule type" value="Genomic_DNA"/>
</dbReference>
<sequence length="138" mass="15237">MSIKNVPYFAFAGNAREAMEFYQSVFGGELNIMEFGQMGDPNLPEEMSHLVAHAHLSGGVVELACSDYVEGFMGQDPYQIGNHLSLSLWGDDIEEGRSYVEKLSQGGTVNMPFEKQAWGDTYGHVTDKFGMAWSVNVS</sequence>
<reference evidence="2 3" key="1">
    <citation type="submission" date="2015-05" db="EMBL/GenBank/DDBJ databases">
        <title>Complete genome sequence of Corynebacterium epidermidicanis DSM 45586, isolated from the skin of a dog suffering from pruritus.</title>
        <authorList>
            <person name="Ruckert C."/>
            <person name="Albersmeier A."/>
            <person name="Winkler A."/>
            <person name="Tauch A."/>
        </authorList>
    </citation>
    <scope>NUCLEOTIDE SEQUENCE [LARGE SCALE GENOMIC DNA]</scope>
    <source>
        <strain evidence="2 3">DSM 45586</strain>
    </source>
</reference>
<name>A0A0G3GRS7_9CORY</name>
<dbReference type="PATRIC" id="fig|1050174.4.peg.2079"/>
<dbReference type="RefSeq" id="WP_047240837.1">
    <property type="nucleotide sequence ID" value="NZ_CP011541.1"/>
</dbReference>
<proteinExistence type="predicted"/>
<dbReference type="PANTHER" id="PTHR33990">
    <property type="entry name" value="PROTEIN YJDN-RELATED"/>
    <property type="match status" value="1"/>
</dbReference>
<dbReference type="STRING" id="1050174.CEPID_10325"/>
<evidence type="ECO:0000313" key="2">
    <source>
        <dbReference type="EMBL" id="AKK03896.1"/>
    </source>
</evidence>
<accession>A0A0G3GRS7</accession>
<feature type="domain" description="PhnB-like" evidence="1">
    <location>
        <begin position="4"/>
        <end position="135"/>
    </location>
</feature>
<protein>
    <recommendedName>
        <fullName evidence="1">PhnB-like domain-containing protein</fullName>
    </recommendedName>
</protein>
<dbReference type="Pfam" id="PF06983">
    <property type="entry name" value="3-dmu-9_3-mt"/>
    <property type="match status" value="1"/>
</dbReference>
<evidence type="ECO:0000313" key="3">
    <source>
        <dbReference type="Proteomes" id="UP000035368"/>
    </source>
</evidence>
<dbReference type="CDD" id="cd06588">
    <property type="entry name" value="PhnB_like"/>
    <property type="match status" value="1"/>
</dbReference>
<keyword evidence="3" id="KW-1185">Reference proteome</keyword>